<dbReference type="STRING" id="82374.NZ47_03250"/>
<protein>
    <submittedName>
        <fullName evidence="1">Uncharacterized protein</fullName>
    </submittedName>
</protein>
<dbReference type="RefSeq" id="WP_039206371.1">
    <property type="nucleotide sequence ID" value="NZ_JSCE01000065.1"/>
</dbReference>
<evidence type="ECO:0000313" key="1">
    <source>
        <dbReference type="EMBL" id="KHM52692.1"/>
    </source>
</evidence>
<comment type="caution">
    <text evidence="1">The sequence shown here is derived from an EMBL/GenBank/DDBJ whole genome shotgun (WGS) entry which is preliminary data.</text>
</comment>
<gene>
    <name evidence="1" type="ORF">NZ47_03250</name>
</gene>
<reference evidence="1 2" key="1">
    <citation type="journal article" date="2013" name="PLoS ONE">
        <title>Identification and characterization of three novel lipases belonging to families II and V from Anaerovibrio lipolyticus 5ST.</title>
        <authorList>
            <person name="Prive F."/>
            <person name="Kaderbhai N.N."/>
            <person name="Girdwood S."/>
            <person name="Worgan H.J."/>
            <person name="Pinloche E."/>
            <person name="Scollan N.D."/>
            <person name="Huws S.A."/>
            <person name="Newbold C.J."/>
        </authorList>
    </citation>
    <scope>NUCLEOTIDE SEQUENCE [LARGE SCALE GENOMIC DNA]</scope>
    <source>
        <strain evidence="1 2">5S</strain>
    </source>
</reference>
<proteinExistence type="predicted"/>
<keyword evidence="2" id="KW-1185">Reference proteome</keyword>
<dbReference type="EMBL" id="JSCE01000065">
    <property type="protein sequence ID" value="KHM52692.1"/>
    <property type="molecule type" value="Genomic_DNA"/>
</dbReference>
<sequence>MSNMFTQFDSAFGEGYYSGIPSGDGGTDILKNGTVVDHYQPKELTVKNGNMVMQLQNVNGGQDTIVNGKIVQSTHPNVHGGEDIYHGTNLHQTTIPNALGGVDIYDANMHMNGMTLSNVFGSENYLSMRGNAETILSYQDPLAHSAEYRMNPFDVGQY</sequence>
<organism evidence="1 2">
    <name type="scientific">Anaerovibrio lipolyticus</name>
    <dbReference type="NCBI Taxonomy" id="82374"/>
    <lineage>
        <taxon>Bacteria</taxon>
        <taxon>Bacillati</taxon>
        <taxon>Bacillota</taxon>
        <taxon>Negativicutes</taxon>
        <taxon>Selenomonadales</taxon>
        <taxon>Selenomonadaceae</taxon>
        <taxon>Anaerovibrio</taxon>
    </lineage>
</organism>
<dbReference type="AlphaFoldDB" id="A0A0B2K3J7"/>
<name>A0A0B2K3J7_9FIRM</name>
<evidence type="ECO:0000313" key="2">
    <source>
        <dbReference type="Proteomes" id="UP000030993"/>
    </source>
</evidence>
<dbReference type="Proteomes" id="UP000030993">
    <property type="component" value="Unassembled WGS sequence"/>
</dbReference>
<accession>A0A0B2K3J7</accession>